<dbReference type="PANTHER" id="PTHR33606:SF3">
    <property type="entry name" value="PROTEIN YCII"/>
    <property type="match status" value="1"/>
</dbReference>
<protein>
    <recommendedName>
        <fullName evidence="2">YCII-related domain-containing protein</fullName>
    </recommendedName>
</protein>
<name>A0A2W2AWQ1_9HYPH</name>
<reference evidence="4" key="1">
    <citation type="submission" date="2018-06" db="EMBL/GenBank/DDBJ databases">
        <title>Aestuariibacter litoralis strain KCTC 52945T.</title>
        <authorList>
            <person name="Li X."/>
            <person name="Salam N."/>
            <person name="Li J.-L."/>
            <person name="Chen Y.-M."/>
            <person name="Yang Z.-W."/>
            <person name="Zhang L.-Y."/>
            <person name="Han M.-X."/>
            <person name="Xiao M."/>
            <person name="Li W.-J."/>
        </authorList>
    </citation>
    <scope>NUCLEOTIDE SEQUENCE [LARGE SCALE GENOMIC DNA]</scope>
    <source>
        <strain evidence="4">KCTC 52945</strain>
    </source>
</reference>
<comment type="caution">
    <text evidence="3">The sequence shown here is derived from an EMBL/GenBank/DDBJ whole genome shotgun (WGS) entry which is preliminary data.</text>
</comment>
<dbReference type="Gene3D" id="3.30.70.1060">
    <property type="entry name" value="Dimeric alpha+beta barrel"/>
    <property type="match status" value="1"/>
</dbReference>
<keyword evidence="4" id="KW-1185">Reference proteome</keyword>
<dbReference type="AlphaFoldDB" id="A0A2W2AWQ1"/>
<accession>A0A2W2AWQ1</accession>
<dbReference type="InterPro" id="IPR051807">
    <property type="entry name" value="Sec-metab_biosynth-assoc"/>
</dbReference>
<proteinExistence type="inferred from homology"/>
<evidence type="ECO:0000259" key="2">
    <source>
        <dbReference type="Pfam" id="PF03795"/>
    </source>
</evidence>
<dbReference type="InterPro" id="IPR011008">
    <property type="entry name" value="Dimeric_a/b-barrel"/>
</dbReference>
<evidence type="ECO:0000256" key="1">
    <source>
        <dbReference type="ARBA" id="ARBA00007689"/>
    </source>
</evidence>
<dbReference type="SUPFAM" id="SSF54909">
    <property type="entry name" value="Dimeric alpha+beta barrel"/>
    <property type="match status" value="1"/>
</dbReference>
<dbReference type="RefSeq" id="WP_111197183.1">
    <property type="nucleotide sequence ID" value="NZ_QKVK01000002.1"/>
</dbReference>
<dbReference type="PANTHER" id="PTHR33606">
    <property type="entry name" value="PROTEIN YCII"/>
    <property type="match status" value="1"/>
</dbReference>
<dbReference type="InterPro" id="IPR005545">
    <property type="entry name" value="YCII"/>
</dbReference>
<dbReference type="EMBL" id="QKVK01000002">
    <property type="protein sequence ID" value="PZF78172.1"/>
    <property type="molecule type" value="Genomic_DNA"/>
</dbReference>
<dbReference type="NCBIfam" id="NF009502">
    <property type="entry name" value="PRK12863.1-1"/>
    <property type="match status" value="1"/>
</dbReference>
<dbReference type="Pfam" id="PF03795">
    <property type="entry name" value="YCII"/>
    <property type="match status" value="1"/>
</dbReference>
<feature type="domain" description="YCII-related" evidence="2">
    <location>
        <begin position="1"/>
        <end position="87"/>
    </location>
</feature>
<comment type="similarity">
    <text evidence="1">Belongs to the YciI family.</text>
</comment>
<evidence type="ECO:0000313" key="4">
    <source>
        <dbReference type="Proteomes" id="UP000248795"/>
    </source>
</evidence>
<dbReference type="Proteomes" id="UP000248795">
    <property type="component" value="Unassembled WGS sequence"/>
</dbReference>
<organism evidence="3 4">
    <name type="scientific">Aestuariivirga litoralis</name>
    <dbReference type="NCBI Taxonomy" id="2650924"/>
    <lineage>
        <taxon>Bacteria</taxon>
        <taxon>Pseudomonadati</taxon>
        <taxon>Pseudomonadota</taxon>
        <taxon>Alphaproteobacteria</taxon>
        <taxon>Hyphomicrobiales</taxon>
        <taxon>Aestuariivirgaceae</taxon>
        <taxon>Aestuariivirga</taxon>
    </lineage>
</organism>
<sequence>MLFALLCTDKPNSLDLRMAVRPDHLKHLESLGPALKAAGPFTTDDGAPTGSLVIIEAADRAAASAIADADPYARAGLFASVEIRPWKWLIKNPETT</sequence>
<evidence type="ECO:0000313" key="3">
    <source>
        <dbReference type="EMBL" id="PZF78172.1"/>
    </source>
</evidence>
<gene>
    <name evidence="3" type="ORF">DK847_07095</name>
</gene>